<dbReference type="EMBL" id="JAGSPN010000002">
    <property type="protein sequence ID" value="MBR7781230.1"/>
    <property type="molecule type" value="Genomic_DNA"/>
</dbReference>
<gene>
    <name evidence="1" type="ORF">KDM89_03665</name>
</gene>
<keyword evidence="2" id="KW-1185">Reference proteome</keyword>
<accession>A0A941DJP6</accession>
<reference evidence="1" key="1">
    <citation type="submission" date="2021-04" db="EMBL/GenBank/DDBJ databases">
        <title>novel species isolated from subtropical streams in China.</title>
        <authorList>
            <person name="Lu H."/>
        </authorList>
    </citation>
    <scope>NUCLEOTIDE SEQUENCE</scope>
    <source>
        <strain evidence="1">LFS511W</strain>
    </source>
</reference>
<evidence type="ECO:0000313" key="1">
    <source>
        <dbReference type="EMBL" id="MBR7781230.1"/>
    </source>
</evidence>
<dbReference type="Proteomes" id="UP000680067">
    <property type="component" value="Unassembled WGS sequence"/>
</dbReference>
<evidence type="ECO:0000313" key="2">
    <source>
        <dbReference type="Proteomes" id="UP000680067"/>
    </source>
</evidence>
<organism evidence="1 2">
    <name type="scientific">Undibacterium luofuense</name>
    <dbReference type="NCBI Taxonomy" id="2828733"/>
    <lineage>
        <taxon>Bacteria</taxon>
        <taxon>Pseudomonadati</taxon>
        <taxon>Pseudomonadota</taxon>
        <taxon>Betaproteobacteria</taxon>
        <taxon>Burkholderiales</taxon>
        <taxon>Oxalobacteraceae</taxon>
        <taxon>Undibacterium</taxon>
    </lineage>
</organism>
<dbReference type="AlphaFoldDB" id="A0A941DJP6"/>
<sequence>MSTLDAAVVSYLLSQRPEQASVLPEESDQILIAPHEYVLVYCPQEPHHLSRHALAQRLHDWFPDGAFDIAFPEQENGAPALAVLHADGHLMLQALMLSGVQVDFDLAHLSQFGFAPVLTRQLDVLRMLRQLSETLAQPDWQNRLQSALSGHCEFAQAGF</sequence>
<name>A0A941DJP6_9BURK</name>
<comment type="caution">
    <text evidence="1">The sequence shown here is derived from an EMBL/GenBank/DDBJ whole genome shotgun (WGS) entry which is preliminary data.</text>
</comment>
<dbReference type="RefSeq" id="WP_212686605.1">
    <property type="nucleotide sequence ID" value="NZ_JAGSPN010000002.1"/>
</dbReference>
<protein>
    <submittedName>
        <fullName evidence="1">Uncharacterized protein</fullName>
    </submittedName>
</protein>
<proteinExistence type="predicted"/>